<evidence type="ECO:0000256" key="4">
    <source>
        <dbReference type="ARBA" id="ARBA00016218"/>
    </source>
</evidence>
<protein>
    <recommendedName>
        <fullName evidence="4">2-amino-4-hydroxy-6-hydroxymethyldihydropteridine pyrophosphokinase</fullName>
        <ecNumber evidence="3">2.7.6.3</ecNumber>
    </recommendedName>
    <alternativeName>
        <fullName evidence="11">6-hydroxymethyl-7,8-dihydropterin pyrophosphokinase</fullName>
    </alternativeName>
    <alternativeName>
        <fullName evidence="12">7,8-dihydro-6-hydroxymethylpterin-pyrophosphokinase</fullName>
    </alternativeName>
</protein>
<proteinExistence type="inferred from homology"/>
<reference evidence="14 15" key="1">
    <citation type="submission" date="2024-09" db="EMBL/GenBank/DDBJ databases">
        <authorList>
            <person name="Sun Q."/>
            <person name="Mori K."/>
        </authorList>
    </citation>
    <scope>NUCLEOTIDE SEQUENCE [LARGE SCALE GENOMIC DNA]</scope>
    <source>
        <strain evidence="14 15">KCTC 23279</strain>
    </source>
</reference>
<evidence type="ECO:0000256" key="2">
    <source>
        <dbReference type="ARBA" id="ARBA00005810"/>
    </source>
</evidence>
<name>A0ABV6ESW8_9BRAD</name>
<dbReference type="PROSITE" id="PS00794">
    <property type="entry name" value="HPPK"/>
    <property type="match status" value="1"/>
</dbReference>
<dbReference type="Gene3D" id="3.30.70.560">
    <property type="entry name" value="7,8-Dihydro-6-hydroxymethylpterin-pyrophosphokinase HPPK"/>
    <property type="match status" value="1"/>
</dbReference>
<evidence type="ECO:0000256" key="8">
    <source>
        <dbReference type="ARBA" id="ARBA00022840"/>
    </source>
</evidence>
<dbReference type="InterPro" id="IPR000550">
    <property type="entry name" value="Hppk"/>
</dbReference>
<evidence type="ECO:0000313" key="15">
    <source>
        <dbReference type="Proteomes" id="UP001589775"/>
    </source>
</evidence>
<evidence type="ECO:0000256" key="1">
    <source>
        <dbReference type="ARBA" id="ARBA00005051"/>
    </source>
</evidence>
<accession>A0ABV6ESW8</accession>
<dbReference type="RefSeq" id="WP_378388161.1">
    <property type="nucleotide sequence ID" value="NZ_JBHLWM010000005.1"/>
</dbReference>
<evidence type="ECO:0000256" key="6">
    <source>
        <dbReference type="ARBA" id="ARBA00022741"/>
    </source>
</evidence>
<evidence type="ECO:0000256" key="11">
    <source>
        <dbReference type="ARBA" id="ARBA00029766"/>
    </source>
</evidence>
<comment type="function">
    <text evidence="10">Catalyzes the transfer of pyrophosphate from adenosine triphosphate (ATP) to 6-hydroxymethyl-7,8-dihydropterin, an enzymatic step in folate biosynthesis pathway.</text>
</comment>
<keyword evidence="15" id="KW-1185">Reference proteome</keyword>
<dbReference type="Proteomes" id="UP001589775">
    <property type="component" value="Unassembled WGS sequence"/>
</dbReference>
<dbReference type="EC" id="2.7.6.3" evidence="3"/>
<keyword evidence="8" id="KW-0067">ATP-binding</keyword>
<evidence type="ECO:0000256" key="3">
    <source>
        <dbReference type="ARBA" id="ARBA00013253"/>
    </source>
</evidence>
<evidence type="ECO:0000256" key="10">
    <source>
        <dbReference type="ARBA" id="ARBA00029409"/>
    </source>
</evidence>
<gene>
    <name evidence="14" type="primary">folK</name>
    <name evidence="14" type="ORF">ACFFJ6_12650</name>
</gene>
<keyword evidence="6" id="KW-0547">Nucleotide-binding</keyword>
<evidence type="ECO:0000256" key="5">
    <source>
        <dbReference type="ARBA" id="ARBA00022679"/>
    </source>
</evidence>
<organism evidence="14 15">
    <name type="scientific">Rhodopseudomonas telluris</name>
    <dbReference type="NCBI Taxonomy" id="644215"/>
    <lineage>
        <taxon>Bacteria</taxon>
        <taxon>Pseudomonadati</taxon>
        <taxon>Pseudomonadota</taxon>
        <taxon>Alphaproteobacteria</taxon>
        <taxon>Hyphomicrobiales</taxon>
        <taxon>Nitrobacteraceae</taxon>
        <taxon>Rhodopseudomonas</taxon>
    </lineage>
</organism>
<keyword evidence="5 14" id="KW-0808">Transferase</keyword>
<dbReference type="NCBIfam" id="TIGR01498">
    <property type="entry name" value="folK"/>
    <property type="match status" value="1"/>
</dbReference>
<comment type="caution">
    <text evidence="14">The sequence shown here is derived from an EMBL/GenBank/DDBJ whole genome shotgun (WGS) entry which is preliminary data.</text>
</comment>
<dbReference type="Pfam" id="PF01288">
    <property type="entry name" value="HPPK"/>
    <property type="match status" value="1"/>
</dbReference>
<dbReference type="GO" id="GO:0003848">
    <property type="term" value="F:2-amino-4-hydroxy-6-hydroxymethyldihydropteridine diphosphokinase activity"/>
    <property type="evidence" value="ECO:0007669"/>
    <property type="project" value="UniProtKB-EC"/>
</dbReference>
<dbReference type="SUPFAM" id="SSF55083">
    <property type="entry name" value="6-hydroxymethyl-7,8-dihydropterin pyrophosphokinase, HPPK"/>
    <property type="match status" value="1"/>
</dbReference>
<evidence type="ECO:0000259" key="13">
    <source>
        <dbReference type="PROSITE" id="PS00794"/>
    </source>
</evidence>
<evidence type="ECO:0000256" key="7">
    <source>
        <dbReference type="ARBA" id="ARBA00022777"/>
    </source>
</evidence>
<keyword evidence="7" id="KW-0418">Kinase</keyword>
<feature type="domain" description="7,8-dihydro-6-hydroxymethylpterin-pyrophosphokinase" evidence="13">
    <location>
        <begin position="90"/>
        <end position="101"/>
    </location>
</feature>
<dbReference type="InterPro" id="IPR035907">
    <property type="entry name" value="Hppk_sf"/>
</dbReference>
<dbReference type="PANTHER" id="PTHR43071">
    <property type="entry name" value="2-AMINO-4-HYDROXY-6-HYDROXYMETHYLDIHYDROPTERIDINE PYROPHOSPHOKINASE"/>
    <property type="match status" value="1"/>
</dbReference>
<sequence length="163" mass="17937">MSEALIALGGNVGDVRATFDKAIANICGMTQADLLARSSDYTTPPWGDEQQDAFVNACIAIDTRLDPHALLFTLHKIEKKFGRDRANERRWGPRTLDLDLLSYDDGVINRPDLTLPHPRLFERAFVLVPLVEIRPDGTVGGRSFKDALAALSTAGIERLPPRG</sequence>
<dbReference type="EMBL" id="JBHLWM010000005">
    <property type="protein sequence ID" value="MFC0241325.1"/>
    <property type="molecule type" value="Genomic_DNA"/>
</dbReference>
<evidence type="ECO:0000256" key="9">
    <source>
        <dbReference type="ARBA" id="ARBA00022909"/>
    </source>
</evidence>
<comment type="similarity">
    <text evidence="2">Belongs to the HPPK family.</text>
</comment>
<dbReference type="PANTHER" id="PTHR43071:SF1">
    <property type="entry name" value="2-AMINO-4-HYDROXY-6-HYDROXYMETHYLDIHYDROPTERIDINE PYROPHOSPHOKINASE"/>
    <property type="match status" value="1"/>
</dbReference>
<evidence type="ECO:0000313" key="14">
    <source>
        <dbReference type="EMBL" id="MFC0241325.1"/>
    </source>
</evidence>
<comment type="pathway">
    <text evidence="1">Cofactor biosynthesis; tetrahydrofolate biosynthesis; 2-amino-4-hydroxy-6-hydroxymethyl-7,8-dihydropteridine diphosphate from 7,8-dihydroneopterin triphosphate: step 4/4.</text>
</comment>
<dbReference type="CDD" id="cd00483">
    <property type="entry name" value="HPPK"/>
    <property type="match status" value="1"/>
</dbReference>
<keyword evidence="9" id="KW-0289">Folate biosynthesis</keyword>
<evidence type="ECO:0000256" key="12">
    <source>
        <dbReference type="ARBA" id="ARBA00033413"/>
    </source>
</evidence>